<accession>A0ABP9SW53</accession>
<feature type="compositionally biased region" description="Polar residues" evidence="1">
    <location>
        <begin position="36"/>
        <end position="47"/>
    </location>
</feature>
<organism evidence="2 3">
    <name type="scientific">Rugosimonospora acidiphila</name>
    <dbReference type="NCBI Taxonomy" id="556531"/>
    <lineage>
        <taxon>Bacteria</taxon>
        <taxon>Bacillati</taxon>
        <taxon>Actinomycetota</taxon>
        <taxon>Actinomycetes</taxon>
        <taxon>Micromonosporales</taxon>
        <taxon>Micromonosporaceae</taxon>
        <taxon>Rugosimonospora</taxon>
    </lineage>
</organism>
<comment type="caution">
    <text evidence="2">The sequence shown here is derived from an EMBL/GenBank/DDBJ whole genome shotgun (WGS) entry which is preliminary data.</text>
</comment>
<name>A0ABP9SW53_9ACTN</name>
<feature type="region of interest" description="Disordered" evidence="1">
    <location>
        <begin position="20"/>
        <end position="47"/>
    </location>
</feature>
<keyword evidence="3" id="KW-1185">Reference proteome</keyword>
<proteinExistence type="predicted"/>
<protein>
    <submittedName>
        <fullName evidence="2">Uncharacterized protein</fullName>
    </submittedName>
</protein>
<sequence>MKGFRLAEIQEFEEVVYEHRLESSHSAEPQEREANGRNSTKLQRIRV</sequence>
<gene>
    <name evidence="2" type="ORF">GCM10023322_84380</name>
</gene>
<evidence type="ECO:0000256" key="1">
    <source>
        <dbReference type="SAM" id="MobiDB-lite"/>
    </source>
</evidence>
<evidence type="ECO:0000313" key="3">
    <source>
        <dbReference type="Proteomes" id="UP001501570"/>
    </source>
</evidence>
<reference evidence="3" key="1">
    <citation type="journal article" date="2019" name="Int. J. Syst. Evol. Microbiol.">
        <title>The Global Catalogue of Microorganisms (GCM) 10K type strain sequencing project: providing services to taxonomists for standard genome sequencing and annotation.</title>
        <authorList>
            <consortium name="The Broad Institute Genomics Platform"/>
            <consortium name="The Broad Institute Genome Sequencing Center for Infectious Disease"/>
            <person name="Wu L."/>
            <person name="Ma J."/>
        </authorList>
    </citation>
    <scope>NUCLEOTIDE SEQUENCE [LARGE SCALE GENOMIC DNA]</scope>
    <source>
        <strain evidence="3">JCM 18304</strain>
    </source>
</reference>
<dbReference type="Proteomes" id="UP001501570">
    <property type="component" value="Unassembled WGS sequence"/>
</dbReference>
<evidence type="ECO:0000313" key="2">
    <source>
        <dbReference type="EMBL" id="GAA5202759.1"/>
    </source>
</evidence>
<feature type="compositionally biased region" description="Basic and acidic residues" evidence="1">
    <location>
        <begin position="20"/>
        <end position="35"/>
    </location>
</feature>
<dbReference type="EMBL" id="BAABJQ010000122">
    <property type="protein sequence ID" value="GAA5202759.1"/>
    <property type="molecule type" value="Genomic_DNA"/>
</dbReference>